<dbReference type="GO" id="GO:0005886">
    <property type="term" value="C:plasma membrane"/>
    <property type="evidence" value="ECO:0007669"/>
    <property type="project" value="UniProtKB-SubCell"/>
</dbReference>
<evidence type="ECO:0000313" key="10">
    <source>
        <dbReference type="Proteomes" id="UP000432715"/>
    </source>
</evidence>
<evidence type="ECO:0000256" key="3">
    <source>
        <dbReference type="ARBA" id="ARBA00022449"/>
    </source>
</evidence>
<dbReference type="Pfam" id="PF01899">
    <property type="entry name" value="MNHE"/>
    <property type="match status" value="1"/>
</dbReference>
<dbReference type="GO" id="GO:0008324">
    <property type="term" value="F:monoatomic cation transmembrane transporter activity"/>
    <property type="evidence" value="ECO:0007669"/>
    <property type="project" value="InterPro"/>
</dbReference>
<name>A0A6I0F8E1_9FIRM</name>
<keyword evidence="6 8" id="KW-1133">Transmembrane helix</keyword>
<reference evidence="9 10" key="1">
    <citation type="submission" date="2019-10" db="EMBL/GenBank/DDBJ databases">
        <title>Alkaliphilus serpentinus sp. nov. and Alkaliphilus pronyensis sp. nov., two novel anaerobic alkaliphilic species isolated from the serpentinized-hosted hydrothermal field of the Prony Bay (New Caledonia).</title>
        <authorList>
            <person name="Postec A."/>
        </authorList>
    </citation>
    <scope>NUCLEOTIDE SEQUENCE [LARGE SCALE GENOMIC DNA]</scope>
    <source>
        <strain evidence="9 10">LacV</strain>
    </source>
</reference>
<evidence type="ECO:0000256" key="7">
    <source>
        <dbReference type="ARBA" id="ARBA00023136"/>
    </source>
</evidence>
<comment type="similarity">
    <text evidence="2">Belongs to the CPA3 antiporters (TC 2.A.63) subunit E family.</text>
</comment>
<evidence type="ECO:0000256" key="6">
    <source>
        <dbReference type="ARBA" id="ARBA00022989"/>
    </source>
</evidence>
<feature type="transmembrane region" description="Helical" evidence="8">
    <location>
        <begin position="60"/>
        <end position="82"/>
    </location>
</feature>
<comment type="caution">
    <text evidence="9">The sequence shown here is derived from an EMBL/GenBank/DDBJ whole genome shotgun (WGS) entry which is preliminary data.</text>
</comment>
<dbReference type="InterPro" id="IPR002758">
    <property type="entry name" value="Cation_antiport_E"/>
</dbReference>
<accession>A0A6I0F8E1</accession>
<organism evidence="9 10">
    <name type="scientific">Alkaliphilus pronyensis</name>
    <dbReference type="NCBI Taxonomy" id="1482732"/>
    <lineage>
        <taxon>Bacteria</taxon>
        <taxon>Bacillati</taxon>
        <taxon>Bacillota</taxon>
        <taxon>Clostridia</taxon>
        <taxon>Peptostreptococcales</taxon>
        <taxon>Natronincolaceae</taxon>
        <taxon>Alkaliphilus</taxon>
    </lineage>
</organism>
<dbReference type="RefSeq" id="WP_151861370.1">
    <property type="nucleotide sequence ID" value="NZ_WBZC01000031.1"/>
</dbReference>
<dbReference type="GO" id="GO:0015297">
    <property type="term" value="F:antiporter activity"/>
    <property type="evidence" value="ECO:0007669"/>
    <property type="project" value="UniProtKB-KW"/>
</dbReference>
<feature type="transmembrane region" description="Helical" evidence="8">
    <location>
        <begin position="21"/>
        <end position="48"/>
    </location>
</feature>
<protein>
    <submittedName>
        <fullName evidence="9">Na+/H+ antiporter subunit E</fullName>
    </submittedName>
</protein>
<evidence type="ECO:0000256" key="5">
    <source>
        <dbReference type="ARBA" id="ARBA00022692"/>
    </source>
</evidence>
<sequence>MRFFYMFFTKKQALLFIPLMVFWLILSPALTVEAFIIGFIVCSGVVAFSKDLIFNEEETSLYSLAGLKNFVLFIITLIVEIIKANFEVAKIVLNPRLPISPSFVTVPNSVKKDTNKVILANAITLTPGTLTVDLTDEGYIVHALTKEAGEGIKGSKLEAAVIKLEADEK</sequence>
<dbReference type="PANTHER" id="PTHR34584">
    <property type="entry name" value="NA(+)/H(+) ANTIPORTER SUBUNIT E1"/>
    <property type="match status" value="1"/>
</dbReference>
<keyword evidence="3" id="KW-0050">Antiport</keyword>
<evidence type="ECO:0000313" key="9">
    <source>
        <dbReference type="EMBL" id="KAB3534149.1"/>
    </source>
</evidence>
<evidence type="ECO:0000256" key="8">
    <source>
        <dbReference type="SAM" id="Phobius"/>
    </source>
</evidence>
<dbReference type="Proteomes" id="UP000432715">
    <property type="component" value="Unassembled WGS sequence"/>
</dbReference>
<gene>
    <name evidence="9" type="ORF">F8154_09430</name>
</gene>
<evidence type="ECO:0000256" key="1">
    <source>
        <dbReference type="ARBA" id="ARBA00004651"/>
    </source>
</evidence>
<keyword evidence="5 8" id="KW-0812">Transmembrane</keyword>
<proteinExistence type="inferred from homology"/>
<evidence type="ECO:0000256" key="4">
    <source>
        <dbReference type="ARBA" id="ARBA00022475"/>
    </source>
</evidence>
<dbReference type="AlphaFoldDB" id="A0A6I0F8E1"/>
<evidence type="ECO:0000256" key="2">
    <source>
        <dbReference type="ARBA" id="ARBA00006228"/>
    </source>
</evidence>
<dbReference type="PANTHER" id="PTHR34584:SF1">
    <property type="entry name" value="NA(+)_H(+) ANTIPORTER SUBUNIT E1"/>
    <property type="match status" value="1"/>
</dbReference>
<dbReference type="OrthoDB" id="9800498at2"/>
<dbReference type="EMBL" id="WBZC01000031">
    <property type="protein sequence ID" value="KAB3534149.1"/>
    <property type="molecule type" value="Genomic_DNA"/>
</dbReference>
<keyword evidence="7 8" id="KW-0472">Membrane</keyword>
<keyword evidence="4" id="KW-1003">Cell membrane</keyword>
<keyword evidence="10" id="KW-1185">Reference proteome</keyword>
<dbReference type="PIRSF" id="PIRSF019239">
    <property type="entry name" value="MrpE"/>
    <property type="match status" value="1"/>
</dbReference>
<comment type="subcellular location">
    <subcellularLocation>
        <location evidence="1">Cell membrane</location>
        <topology evidence="1">Multi-pass membrane protein</topology>
    </subcellularLocation>
</comment>
<keyword evidence="3" id="KW-0813">Transport</keyword>